<dbReference type="KEGG" id="barh:WN72_11825"/>
<evidence type="ECO:0000313" key="6">
    <source>
        <dbReference type="EMBL" id="QOZ73296.1"/>
    </source>
</evidence>
<evidence type="ECO:0000256" key="3">
    <source>
        <dbReference type="ARBA" id="ARBA00022679"/>
    </source>
</evidence>
<feature type="transmembrane region" description="Helical" evidence="4">
    <location>
        <begin position="65"/>
        <end position="86"/>
    </location>
</feature>
<dbReference type="Pfam" id="PF13692">
    <property type="entry name" value="Glyco_trans_1_4"/>
    <property type="match status" value="1"/>
</dbReference>
<keyword evidence="2" id="KW-0328">Glycosyltransferase</keyword>
<sequence length="407" mass="45029">MKSPLRKRVAYLTSQYPKVSHSFIRREILALERLGWEVHRFALRGWDAELPDVDDRTELERTAYVLNKGVLSIAWAVVATMFAAPGGFWRSFTMAVALMRRSDRPFFLHAIYLAEACWLARELARLQLSHLHTHFGTNPTDVALLVNCLTGISYSFTVHGPEEFDRIIGINLQTKVERAKFVVAISSFGRGQLMRLIHPSGWNKIKVVHCGVDERFLISSVLANAANKLVCVGRLCEQKGQALLVSAAARLAGRGANFELVLVGDGENRPIIEQLIRDHQLQGKVRITGWADGEAVRREILDARAFVLPSFAEGLAVVLMEAMALGRPVLTTYIAGNPELVVHEENGWLFPAGSEDELADAMHRCLNAPVSVLQAMGERGARAVAEQHNVQTEAGKLSALFAHALEA</sequence>
<evidence type="ECO:0000256" key="4">
    <source>
        <dbReference type="SAM" id="Phobius"/>
    </source>
</evidence>
<dbReference type="EMBL" id="CP030050">
    <property type="protein sequence ID" value="QOZ73296.1"/>
    <property type="molecule type" value="Genomic_DNA"/>
</dbReference>
<accession>A0AAE7NXW2</accession>
<evidence type="ECO:0000259" key="5">
    <source>
        <dbReference type="Pfam" id="PF13439"/>
    </source>
</evidence>
<dbReference type="Pfam" id="PF13439">
    <property type="entry name" value="Glyco_transf_4"/>
    <property type="match status" value="1"/>
</dbReference>
<proteinExistence type="inferred from homology"/>
<dbReference type="InterPro" id="IPR028098">
    <property type="entry name" value="Glyco_trans_4-like_N"/>
</dbReference>
<dbReference type="Proteomes" id="UP000594015">
    <property type="component" value="Chromosome"/>
</dbReference>
<keyword evidence="3" id="KW-0808">Transferase</keyword>
<evidence type="ECO:0000256" key="2">
    <source>
        <dbReference type="ARBA" id="ARBA00022676"/>
    </source>
</evidence>
<reference evidence="6 7" key="1">
    <citation type="submission" date="2018-06" db="EMBL/GenBank/DDBJ databases">
        <title>Comparative genomics of Bradyrhizobium nodulating Arachidis hypogaea.</title>
        <authorList>
            <person name="Li Y."/>
        </authorList>
    </citation>
    <scope>NUCLEOTIDE SEQUENCE [LARGE SCALE GENOMIC DNA]</scope>
    <source>
        <strain evidence="6 7">CCBAU 051107</strain>
    </source>
</reference>
<dbReference type="Gene3D" id="3.40.50.2000">
    <property type="entry name" value="Glycogen Phosphorylase B"/>
    <property type="match status" value="2"/>
</dbReference>
<dbReference type="PANTHER" id="PTHR12526">
    <property type="entry name" value="GLYCOSYLTRANSFERASE"/>
    <property type="match status" value="1"/>
</dbReference>
<keyword evidence="4" id="KW-0812">Transmembrane</keyword>
<protein>
    <submittedName>
        <fullName evidence="6">Colanic acid biosynthesis glycosyltransferase WcaL</fullName>
    </submittedName>
</protein>
<dbReference type="GO" id="GO:0016757">
    <property type="term" value="F:glycosyltransferase activity"/>
    <property type="evidence" value="ECO:0007669"/>
    <property type="project" value="UniProtKB-KW"/>
</dbReference>
<organism evidence="6 7">
    <name type="scientific">Bradyrhizobium arachidis</name>
    <dbReference type="NCBI Taxonomy" id="858423"/>
    <lineage>
        <taxon>Bacteria</taxon>
        <taxon>Pseudomonadati</taxon>
        <taxon>Pseudomonadota</taxon>
        <taxon>Alphaproteobacteria</taxon>
        <taxon>Hyphomicrobiales</taxon>
        <taxon>Nitrobacteraceae</taxon>
        <taxon>Bradyrhizobium</taxon>
    </lineage>
</organism>
<dbReference type="PANTHER" id="PTHR12526:SF640">
    <property type="entry name" value="COLANIC ACID BIOSYNTHESIS GLYCOSYLTRANSFERASE WCAL-RELATED"/>
    <property type="match status" value="1"/>
</dbReference>
<comment type="similarity">
    <text evidence="1">Belongs to the glycosyltransferase group 1 family. Glycosyltransferase 4 subfamily.</text>
</comment>
<evidence type="ECO:0000313" key="7">
    <source>
        <dbReference type="Proteomes" id="UP000594015"/>
    </source>
</evidence>
<dbReference type="AlphaFoldDB" id="A0AAE7NXW2"/>
<gene>
    <name evidence="6" type="ORF">WN72_11825</name>
</gene>
<keyword evidence="4" id="KW-0472">Membrane</keyword>
<feature type="domain" description="Glycosyltransferase subfamily 4-like N-terminal" evidence="5">
    <location>
        <begin position="101"/>
        <end position="214"/>
    </location>
</feature>
<evidence type="ECO:0000256" key="1">
    <source>
        <dbReference type="ARBA" id="ARBA00009481"/>
    </source>
</evidence>
<dbReference type="SUPFAM" id="SSF53756">
    <property type="entry name" value="UDP-Glycosyltransferase/glycogen phosphorylase"/>
    <property type="match status" value="1"/>
</dbReference>
<keyword evidence="4" id="KW-1133">Transmembrane helix</keyword>
<name>A0AAE7NXW2_9BRAD</name>